<organism evidence="3 4">
    <name type="scientific">Ahniella affigens</name>
    <dbReference type="NCBI Taxonomy" id="2021234"/>
    <lineage>
        <taxon>Bacteria</taxon>
        <taxon>Pseudomonadati</taxon>
        <taxon>Pseudomonadota</taxon>
        <taxon>Gammaproteobacteria</taxon>
        <taxon>Lysobacterales</taxon>
        <taxon>Rhodanobacteraceae</taxon>
        <taxon>Ahniella</taxon>
    </lineage>
</organism>
<dbReference type="PANTHER" id="PTHR47396">
    <property type="entry name" value="TYPE I RESTRICTION ENZYME ECOKI R PROTEIN"/>
    <property type="match status" value="1"/>
</dbReference>
<dbReference type="CDD" id="cd18799">
    <property type="entry name" value="SF2_C_EcoAI-like"/>
    <property type="match status" value="1"/>
</dbReference>
<name>A0A2P1PU28_9GAMM</name>
<dbReference type="GO" id="GO:0003677">
    <property type="term" value="F:DNA binding"/>
    <property type="evidence" value="ECO:0007669"/>
    <property type="project" value="UniProtKB-KW"/>
</dbReference>
<dbReference type="GO" id="GO:0005829">
    <property type="term" value="C:cytosol"/>
    <property type="evidence" value="ECO:0007669"/>
    <property type="project" value="TreeGrafter"/>
</dbReference>
<dbReference type="InterPro" id="IPR006935">
    <property type="entry name" value="Helicase/UvrB_N"/>
</dbReference>
<reference evidence="3 4" key="1">
    <citation type="submission" date="2018-03" db="EMBL/GenBank/DDBJ databases">
        <title>Ahniella affigens gen. nov., sp. nov., a gammaproteobacterium isolated from sandy soil near a stream.</title>
        <authorList>
            <person name="Ko Y."/>
            <person name="Kim J.-H."/>
        </authorList>
    </citation>
    <scope>NUCLEOTIDE SEQUENCE [LARGE SCALE GENOMIC DNA]</scope>
    <source>
        <strain evidence="3 4">D13</strain>
    </source>
</reference>
<accession>A0A2P1PU28</accession>
<keyword evidence="3" id="KW-0540">Nuclease</keyword>
<keyword evidence="3" id="KW-0255">Endonuclease</keyword>
<dbReference type="InterPro" id="IPR050742">
    <property type="entry name" value="Helicase_Restrict-Modif_Enz"/>
</dbReference>
<dbReference type="InterPro" id="IPR001650">
    <property type="entry name" value="Helicase_C-like"/>
</dbReference>
<dbReference type="InterPro" id="IPR007409">
    <property type="entry name" value="Restrct_endonuc_type1_HsdR_N"/>
</dbReference>
<dbReference type="SMART" id="SM00487">
    <property type="entry name" value="DEXDc"/>
    <property type="match status" value="1"/>
</dbReference>
<dbReference type="Pfam" id="PF08463">
    <property type="entry name" value="EcoEI_R_C"/>
    <property type="match status" value="1"/>
</dbReference>
<feature type="domain" description="Helicase ATP-binding" evidence="2">
    <location>
        <begin position="182"/>
        <end position="342"/>
    </location>
</feature>
<dbReference type="NCBIfam" id="NF046051">
    <property type="entry name" value="restrict_EcoAI"/>
    <property type="match status" value="1"/>
</dbReference>
<dbReference type="GO" id="GO:0009035">
    <property type="term" value="F:type I site-specific deoxyribonuclease activity"/>
    <property type="evidence" value="ECO:0007669"/>
    <property type="project" value="UniProtKB-EC"/>
</dbReference>
<dbReference type="REBASE" id="248067">
    <property type="entry name" value="XbaD13IP"/>
</dbReference>
<evidence type="ECO:0000313" key="4">
    <source>
        <dbReference type="Proteomes" id="UP000241074"/>
    </source>
</evidence>
<feature type="region of interest" description="Disordered" evidence="1">
    <location>
        <begin position="551"/>
        <end position="603"/>
    </location>
</feature>
<dbReference type="Pfam" id="PF04313">
    <property type="entry name" value="HSDR_N"/>
    <property type="match status" value="1"/>
</dbReference>
<dbReference type="EMBL" id="CP027860">
    <property type="protein sequence ID" value="AVP98349.1"/>
    <property type="molecule type" value="Genomic_DNA"/>
</dbReference>
<dbReference type="SUPFAM" id="SSF52540">
    <property type="entry name" value="P-loop containing nucleoside triphosphate hydrolases"/>
    <property type="match status" value="2"/>
</dbReference>
<dbReference type="Gene3D" id="3.40.50.300">
    <property type="entry name" value="P-loop containing nucleotide triphosphate hydrolases"/>
    <property type="match status" value="2"/>
</dbReference>
<dbReference type="RefSeq" id="WP_106892269.1">
    <property type="nucleotide sequence ID" value="NZ_CP027860.1"/>
</dbReference>
<dbReference type="Pfam" id="PF04851">
    <property type="entry name" value="ResIII"/>
    <property type="match status" value="1"/>
</dbReference>
<gene>
    <name evidence="3" type="ORF">C7S18_14635</name>
</gene>
<keyword evidence="3" id="KW-0378">Hydrolase</keyword>
<dbReference type="AlphaFoldDB" id="A0A2P1PU28"/>
<reference evidence="3 4" key="2">
    <citation type="submission" date="2018-03" db="EMBL/GenBank/DDBJ databases">
        <authorList>
            <person name="Keele B.F."/>
        </authorList>
    </citation>
    <scope>NUCLEOTIDE SEQUENCE [LARGE SCALE GENOMIC DNA]</scope>
    <source>
        <strain evidence="3 4">D13</strain>
    </source>
</reference>
<evidence type="ECO:0000313" key="3">
    <source>
        <dbReference type="EMBL" id="AVP98349.1"/>
    </source>
</evidence>
<evidence type="ECO:0000256" key="1">
    <source>
        <dbReference type="SAM" id="MobiDB-lite"/>
    </source>
</evidence>
<protein>
    <submittedName>
        <fullName evidence="3">Restriction endonuclease</fullName>
    </submittedName>
</protein>
<keyword evidence="4" id="KW-1185">Reference proteome</keyword>
<dbReference type="OrthoDB" id="9804086at2"/>
<evidence type="ECO:0000259" key="2">
    <source>
        <dbReference type="PROSITE" id="PS51192"/>
    </source>
</evidence>
<dbReference type="PANTHER" id="PTHR47396:SF1">
    <property type="entry name" value="ATP-DEPENDENT HELICASE IRC3-RELATED"/>
    <property type="match status" value="1"/>
</dbReference>
<dbReference type="InterPro" id="IPR013670">
    <property type="entry name" value="EcoEI_R_C_dom"/>
</dbReference>
<dbReference type="GO" id="GO:0005524">
    <property type="term" value="F:ATP binding"/>
    <property type="evidence" value="ECO:0007669"/>
    <property type="project" value="UniProtKB-KW"/>
</dbReference>
<dbReference type="InterPro" id="IPR014001">
    <property type="entry name" value="Helicase_ATP-bd"/>
</dbReference>
<feature type="compositionally biased region" description="Pro residues" evidence="1">
    <location>
        <begin position="564"/>
        <end position="591"/>
    </location>
</feature>
<proteinExistence type="predicted"/>
<dbReference type="PROSITE" id="PS51192">
    <property type="entry name" value="HELICASE_ATP_BIND_1"/>
    <property type="match status" value="1"/>
</dbReference>
<dbReference type="Pfam" id="PF00271">
    <property type="entry name" value="Helicase_C"/>
    <property type="match status" value="1"/>
</dbReference>
<dbReference type="KEGG" id="xba:C7S18_14635"/>
<dbReference type="CDD" id="cd18032">
    <property type="entry name" value="DEXHc_RE_I_III_res"/>
    <property type="match status" value="1"/>
</dbReference>
<dbReference type="Gene3D" id="3.90.1570.30">
    <property type="match status" value="1"/>
</dbReference>
<dbReference type="GO" id="GO:0009307">
    <property type="term" value="P:DNA restriction-modification system"/>
    <property type="evidence" value="ECO:0007669"/>
    <property type="project" value="UniProtKB-KW"/>
</dbReference>
<dbReference type="InterPro" id="IPR027417">
    <property type="entry name" value="P-loop_NTPase"/>
</dbReference>
<dbReference type="Proteomes" id="UP000241074">
    <property type="component" value="Chromosome"/>
</dbReference>
<sequence length="787" mass="88392">MNKKTLSETDIRSKFITPALCGPEGAGWNLMTQVREEAYFTKGRVVVRGKTVRRGEAKKADYLLYYKPNLPIAVIEAKDNNHGVGEGMQQALEYAEILDVPFAFSSNGDAFLEHDRTATSGTVTREIPLDQFPTPEELWSRYCAAKGWTEGQRKVTTQDYYDDGSRKAPRYYQLIAINRTVEAIARGENRILLVMATGTGKTYTAFQIIWRLWKSGAKKRILFLVDRNILADQTKTNDFKPFGTAMTKITNRTVDKSFEIYLCLYQAVTGTEEDQNIYKQFSPEFFDLVIVDECHRGSAADDARWRQVLEYFTSATQIGLTATPKETRDVSNIEYFGDPIYTYSLRQGISDGFLAPYKVVRIGLDKDILGWRPELGQVDKYGNLIEDREYNLRDFDKNLILEKRTELVATKVSEFLRTTNRFAKTIIFCETTDHAERMRQAMVNANPDLAAANNKYVMRITGDDDEGKAQLDNFIDPESTYPVVACTSRLMSTGVDAQTCHLIVLDKRIASMTEFKQIIGRGTRINEDYGKFFFTIMDFRGATALFADPTFDGDPVQVYEPGPEDPPVPPEDPPPGGESPEPPLPPGPGPDPGGEGPEPPRRYVVNNVPVSVSVERVQYLDENGRLITESLTDFTRKTVRAAYATLDEFLTTWNDAEKKQAVLEELAAKGVFLDELAEQAGREYDAFDLICHIAFDAPPLTRKERAEGVKKRNVFAKYGDKARAVLDALLQKYADNGIASVESLEILKVDPLTTHGTPVEIVKLFGGRPAYLAAIRELETALYLKAA</sequence>